<evidence type="ECO:0000256" key="4">
    <source>
        <dbReference type="ARBA" id="ARBA00023002"/>
    </source>
</evidence>
<evidence type="ECO:0000313" key="9">
    <source>
        <dbReference type="EMBL" id="KIY49741.1"/>
    </source>
</evidence>
<dbReference type="Gene3D" id="3.50.50.100">
    <property type="match status" value="1"/>
</dbReference>
<dbReference type="OrthoDB" id="9992747at2759"/>
<dbReference type="SUPFAM" id="SSF51905">
    <property type="entry name" value="FAD/NAD(P)-binding domain"/>
    <property type="match status" value="2"/>
</dbReference>
<dbReference type="Pfam" id="PF07992">
    <property type="entry name" value="Pyr_redox_2"/>
    <property type="match status" value="1"/>
</dbReference>
<evidence type="ECO:0000256" key="6">
    <source>
        <dbReference type="SAM" id="MobiDB-lite"/>
    </source>
</evidence>
<dbReference type="PANTHER" id="PTHR43706:SF17">
    <property type="entry name" value="NADH DEHYDROGENASE (EUROFUNG)"/>
    <property type="match status" value="1"/>
</dbReference>
<dbReference type="InterPro" id="IPR054585">
    <property type="entry name" value="NDH2-like_C"/>
</dbReference>
<dbReference type="InterPro" id="IPR045024">
    <property type="entry name" value="NDH-2"/>
</dbReference>
<feature type="domain" description="External alternative NADH-ubiquinone oxidoreductase-like C-terminal" evidence="8">
    <location>
        <begin position="396"/>
        <end position="444"/>
    </location>
</feature>
<evidence type="ECO:0000313" key="10">
    <source>
        <dbReference type="Proteomes" id="UP000054144"/>
    </source>
</evidence>
<accession>A0A0D7AED9</accession>
<dbReference type="Proteomes" id="UP000054144">
    <property type="component" value="Unassembled WGS sequence"/>
</dbReference>
<evidence type="ECO:0000256" key="2">
    <source>
        <dbReference type="ARBA" id="ARBA00022630"/>
    </source>
</evidence>
<name>A0A0D7AED9_9AGAR</name>
<evidence type="ECO:0000259" key="8">
    <source>
        <dbReference type="Pfam" id="PF22366"/>
    </source>
</evidence>
<comment type="similarity">
    <text evidence="1">Belongs to the NADH dehydrogenase family.</text>
</comment>
<feature type="region of interest" description="Disordered" evidence="6">
    <location>
        <begin position="111"/>
        <end position="132"/>
    </location>
</feature>
<dbReference type="GO" id="GO:0005739">
    <property type="term" value="C:mitochondrion"/>
    <property type="evidence" value="ECO:0007669"/>
    <property type="project" value="UniProtKB-ARBA"/>
</dbReference>
<protein>
    <submittedName>
        <fullName evidence="9">FAD/NAD(P)-binding domain-containing protein</fullName>
    </submittedName>
</protein>
<dbReference type="EMBL" id="KN881721">
    <property type="protein sequence ID" value="KIY49741.1"/>
    <property type="molecule type" value="Genomic_DNA"/>
</dbReference>
<dbReference type="AlphaFoldDB" id="A0A0D7AED9"/>
<evidence type="ECO:0000256" key="5">
    <source>
        <dbReference type="ARBA" id="ARBA00023027"/>
    </source>
</evidence>
<keyword evidence="5" id="KW-0520">NAD</keyword>
<keyword evidence="4" id="KW-0560">Oxidoreductase</keyword>
<evidence type="ECO:0000259" key="7">
    <source>
        <dbReference type="Pfam" id="PF07992"/>
    </source>
</evidence>
<dbReference type="GO" id="GO:0003954">
    <property type="term" value="F:NADH dehydrogenase activity"/>
    <property type="evidence" value="ECO:0007669"/>
    <property type="project" value="InterPro"/>
</dbReference>
<keyword evidence="2" id="KW-0285">Flavoprotein</keyword>
<evidence type="ECO:0000256" key="3">
    <source>
        <dbReference type="ARBA" id="ARBA00022827"/>
    </source>
</evidence>
<dbReference type="PANTHER" id="PTHR43706">
    <property type="entry name" value="NADH DEHYDROGENASE"/>
    <property type="match status" value="1"/>
</dbReference>
<keyword evidence="10" id="KW-1185">Reference proteome</keyword>
<dbReference type="InterPro" id="IPR036188">
    <property type="entry name" value="FAD/NAD-bd_sf"/>
</dbReference>
<feature type="domain" description="FAD/NAD(P)-binding" evidence="7">
    <location>
        <begin position="22"/>
        <end position="369"/>
    </location>
</feature>
<dbReference type="Pfam" id="PF22366">
    <property type="entry name" value="NDH2_C"/>
    <property type="match status" value="1"/>
</dbReference>
<keyword evidence="3" id="KW-0274">FAD</keyword>
<dbReference type="PRINTS" id="PR00368">
    <property type="entry name" value="FADPNR"/>
</dbReference>
<evidence type="ECO:0000256" key="1">
    <source>
        <dbReference type="ARBA" id="ARBA00005272"/>
    </source>
</evidence>
<organism evidence="9 10">
    <name type="scientific">Fistulina hepatica ATCC 64428</name>
    <dbReference type="NCBI Taxonomy" id="1128425"/>
    <lineage>
        <taxon>Eukaryota</taxon>
        <taxon>Fungi</taxon>
        <taxon>Dikarya</taxon>
        <taxon>Basidiomycota</taxon>
        <taxon>Agaricomycotina</taxon>
        <taxon>Agaricomycetes</taxon>
        <taxon>Agaricomycetidae</taxon>
        <taxon>Agaricales</taxon>
        <taxon>Fistulinaceae</taxon>
        <taxon>Fistulina</taxon>
    </lineage>
</organism>
<gene>
    <name evidence="9" type="ORF">FISHEDRAFT_65155</name>
</gene>
<proteinExistence type="inferred from homology"/>
<sequence length="453" mass="50970">MFHGLNAESRRWTSTTARGKERLVILGSGWGGYEVLRRIDKKRWDVTVISPNGYFNFTPLLAGCAVGTLELRCAVEPVRKYAPQIRTYQAWCDDIDFKKKTIKCVSPERSIPYSGSPPISSSIASSSSSKDHSTSNPSFNLDYDKLVIAVGAYSQTFNVPGVKEHGMFLRDVRDARAIRSRIIECFEQASQPHLSDVEKRKLLNFCIVGGGPTGVEFSAELYDLIHSDIETHYPDVVKHARINLYDVSPKILGTFDKNLVAYTEKTLTREGVRIRTSHHVERVEANKMYVREQGEVPFGLLVWSTGLAPNPLIETMTGLKKIAKRCIATTSHLNAIQENGEPLEDVWVIGDAGMIPEQVLPATAQVANQKAKYLTKKLNRIIRDRPSPAPFEFYNQGSLAYIGDWRAVYDKPQTENSSIETKQAGRLAWLLWRSAYFTMTLSARIFGRDLTKF</sequence>
<reference evidence="9 10" key="1">
    <citation type="journal article" date="2015" name="Fungal Genet. Biol.">
        <title>Evolution of novel wood decay mechanisms in Agaricales revealed by the genome sequences of Fistulina hepatica and Cylindrobasidium torrendii.</title>
        <authorList>
            <person name="Floudas D."/>
            <person name="Held B.W."/>
            <person name="Riley R."/>
            <person name="Nagy L.G."/>
            <person name="Koehler G."/>
            <person name="Ransdell A.S."/>
            <person name="Younus H."/>
            <person name="Chow J."/>
            <person name="Chiniquy J."/>
            <person name="Lipzen A."/>
            <person name="Tritt A."/>
            <person name="Sun H."/>
            <person name="Haridas S."/>
            <person name="LaButti K."/>
            <person name="Ohm R.A."/>
            <person name="Kues U."/>
            <person name="Blanchette R.A."/>
            <person name="Grigoriev I.V."/>
            <person name="Minto R.E."/>
            <person name="Hibbett D.S."/>
        </authorList>
    </citation>
    <scope>NUCLEOTIDE SEQUENCE [LARGE SCALE GENOMIC DNA]</scope>
    <source>
        <strain evidence="9 10">ATCC 64428</strain>
    </source>
</reference>
<dbReference type="InterPro" id="IPR023753">
    <property type="entry name" value="FAD/NAD-binding_dom"/>
</dbReference>